<evidence type="ECO:0000256" key="1">
    <source>
        <dbReference type="SAM" id="MobiDB-lite"/>
    </source>
</evidence>
<dbReference type="InterPro" id="IPR006624">
    <property type="entry name" value="Beta-propeller_rpt_TECPR"/>
</dbReference>
<comment type="caution">
    <text evidence="2">The sequence shown here is derived from an EMBL/GenBank/DDBJ whole genome shotgun (WGS) entry which is preliminary data.</text>
</comment>
<feature type="compositionally biased region" description="Low complexity" evidence="1">
    <location>
        <begin position="578"/>
        <end position="589"/>
    </location>
</feature>
<evidence type="ECO:0000313" key="3">
    <source>
        <dbReference type="Proteomes" id="UP000095347"/>
    </source>
</evidence>
<proteinExistence type="predicted"/>
<keyword evidence="3" id="KW-1185">Reference proteome</keyword>
<name>A0A1E5Q4K2_9PROT</name>
<organism evidence="2 3">
    <name type="scientific">Magnetovibrio blakemorei</name>
    <dbReference type="NCBI Taxonomy" id="28181"/>
    <lineage>
        <taxon>Bacteria</taxon>
        <taxon>Pseudomonadati</taxon>
        <taxon>Pseudomonadota</taxon>
        <taxon>Alphaproteobacteria</taxon>
        <taxon>Rhodospirillales</taxon>
        <taxon>Magnetovibrionaceae</taxon>
        <taxon>Magnetovibrio</taxon>
    </lineage>
</organism>
<dbReference type="OrthoDB" id="7328964at2"/>
<feature type="region of interest" description="Disordered" evidence="1">
    <location>
        <begin position="574"/>
        <end position="597"/>
    </location>
</feature>
<dbReference type="EMBL" id="MCGG01000055">
    <property type="protein sequence ID" value="OEJ65081.1"/>
    <property type="molecule type" value="Genomic_DNA"/>
</dbReference>
<dbReference type="AlphaFoldDB" id="A0A1E5Q4K2"/>
<dbReference type="STRING" id="28181.BEN30_15450"/>
<dbReference type="Proteomes" id="UP000095347">
    <property type="component" value="Unassembled WGS sequence"/>
</dbReference>
<reference evidence="3" key="1">
    <citation type="submission" date="2016-07" db="EMBL/GenBank/DDBJ databases">
        <authorList>
            <person name="Florea S."/>
            <person name="Webb J.S."/>
            <person name="Jaromczyk J."/>
            <person name="Schardl C.L."/>
        </authorList>
    </citation>
    <scope>NUCLEOTIDE SEQUENCE [LARGE SCALE GENOMIC DNA]</scope>
    <source>
        <strain evidence="3">MV-1</strain>
    </source>
</reference>
<evidence type="ECO:0000313" key="2">
    <source>
        <dbReference type="EMBL" id="OEJ65081.1"/>
    </source>
</evidence>
<evidence type="ECO:0008006" key="4">
    <source>
        <dbReference type="Google" id="ProtNLM"/>
    </source>
</evidence>
<dbReference type="InterPro" id="IPR009030">
    <property type="entry name" value="Growth_fac_rcpt_cys_sf"/>
</dbReference>
<protein>
    <recommendedName>
        <fullName evidence="4">Tyrosine-protein kinase ephrin type A/B receptor-like domain-containing protein</fullName>
    </recommendedName>
</protein>
<sequence>MQVITVKSHLKYLGVLLLTVLVMSTFGGELKANSSWKNLHGYSACGGVDKNGKLQDPCDYEPAKFEAKALGKCPKGSFFDLGTWSCYACPSGYNRNAKSITGEKACDKAVAPQSSPAKFQGPKNCPSGSFLDGRNGGECWKCPSGFGRTAVAVDKYNACGMIGKKATSAVFKGRACPEGAFTDPRNGGECWVCPEGFDRTGNTVTGAKSCKKIIDFKPATKAAALTCEKGQHFDFIDGGTCWSCPEGADRTLNNVKSNKACRNKKMKWVTPTRTMYGLFGLGSGADEILAELIADRSEIDAIVSEAAKTGKYSRDRALKTAWDLIDTKPWESSYLATLLAKKAIDAAQKPASQRSKVEQSLLAAISKIFQWNRQFIAYQAKQAHENWVAAGQAFYAARSKEMGAAVIYSDSMITPLDYNEMVANTIQGSAAVSMVGSAAASYFLPTFAYMFPYSHGLAAITAAESGSSAFLTTGGSGVLASTGAAGAAAAPLAVTLAIGVIVTMEIDKFAKLQKAEGEIRQAIDIANRPVDLALMLQQKNGKEEFWFHWTTALSEKTQPSVNFKTRLAALKSGTTSKPTMPTITGGTPINASQSAPTTSGSMTSAVASVQTMASVMGDKWFQIPGAANDIARADDGTTYIVSTEPFQATFKIYKQDKVVSKWTQVSGSASRIAVAGNTVWIIGREGSIYIQTDVGWKRVAGPKAQDIGASAKGIWIVGVDGKIYQRVGNDWKLADGAAQRIGVDSDGRPWVVTKSGHVFVHGNNLKWQKVAGESALDVSVDAPGLAHIVGRDGSLYVRDAKANKWTPISRGGDNIAITVGGGEIWSLNKANNIFRHK</sequence>
<dbReference type="Pfam" id="PF19193">
    <property type="entry name" value="Tectonin"/>
    <property type="match status" value="1"/>
</dbReference>
<accession>A0A1E5Q4K2</accession>
<dbReference type="RefSeq" id="WP_069958970.1">
    <property type="nucleotide sequence ID" value="NZ_MCGG01000055.1"/>
</dbReference>
<dbReference type="SMART" id="SM00706">
    <property type="entry name" value="TECPR"/>
    <property type="match status" value="5"/>
</dbReference>
<gene>
    <name evidence="2" type="ORF">BEN30_15450</name>
</gene>
<dbReference type="SUPFAM" id="SSF57184">
    <property type="entry name" value="Growth factor receptor domain"/>
    <property type="match status" value="1"/>
</dbReference>